<dbReference type="EMBL" id="BAABHS010000038">
    <property type="protein sequence ID" value="GAA4990072.1"/>
    <property type="molecule type" value="Genomic_DNA"/>
</dbReference>
<dbReference type="Proteomes" id="UP001500466">
    <property type="component" value="Unassembled WGS sequence"/>
</dbReference>
<gene>
    <name evidence="1" type="ORF">GCM10023205_71690</name>
</gene>
<sequence>MARRALPPNVSGQRVRVALMEARPTGLHMHQLIRASELTRSQVRRGISYLRDTATELDLTPLIWDRRHGYRFSADPEDWAAYELRQFRKELSFIRRIVTGCVLPHQQQRPEDKAVKLMLGQLNGIESSFEYLIMQLETARKTA</sequence>
<dbReference type="RefSeq" id="WP_345679997.1">
    <property type="nucleotide sequence ID" value="NZ_BAABHS010000038.1"/>
</dbReference>
<reference evidence="2" key="1">
    <citation type="journal article" date="2019" name="Int. J. Syst. Evol. Microbiol.">
        <title>The Global Catalogue of Microorganisms (GCM) 10K type strain sequencing project: providing services to taxonomists for standard genome sequencing and annotation.</title>
        <authorList>
            <consortium name="The Broad Institute Genomics Platform"/>
            <consortium name="The Broad Institute Genome Sequencing Center for Infectious Disease"/>
            <person name="Wu L."/>
            <person name="Ma J."/>
        </authorList>
    </citation>
    <scope>NUCLEOTIDE SEQUENCE [LARGE SCALE GENOMIC DNA]</scope>
    <source>
        <strain evidence="2">JCM 17986</strain>
    </source>
</reference>
<evidence type="ECO:0000313" key="2">
    <source>
        <dbReference type="Proteomes" id="UP001500466"/>
    </source>
</evidence>
<organism evidence="1 2">
    <name type="scientific">Yinghuangia aomiensis</name>
    <dbReference type="NCBI Taxonomy" id="676205"/>
    <lineage>
        <taxon>Bacteria</taxon>
        <taxon>Bacillati</taxon>
        <taxon>Actinomycetota</taxon>
        <taxon>Actinomycetes</taxon>
        <taxon>Kitasatosporales</taxon>
        <taxon>Streptomycetaceae</taxon>
        <taxon>Yinghuangia</taxon>
    </lineage>
</organism>
<evidence type="ECO:0008006" key="3">
    <source>
        <dbReference type="Google" id="ProtNLM"/>
    </source>
</evidence>
<comment type="caution">
    <text evidence="1">The sequence shown here is derived from an EMBL/GenBank/DDBJ whole genome shotgun (WGS) entry which is preliminary data.</text>
</comment>
<evidence type="ECO:0000313" key="1">
    <source>
        <dbReference type="EMBL" id="GAA4990072.1"/>
    </source>
</evidence>
<protein>
    <recommendedName>
        <fullName evidence="3">RacP protein</fullName>
    </recommendedName>
</protein>
<name>A0ABP9I6N4_9ACTN</name>
<keyword evidence="2" id="KW-1185">Reference proteome</keyword>
<proteinExistence type="predicted"/>
<accession>A0ABP9I6N4</accession>